<keyword evidence="4" id="KW-1185">Reference proteome</keyword>
<proteinExistence type="inferred from homology"/>
<dbReference type="PRINTS" id="PR00359">
    <property type="entry name" value="BP450"/>
</dbReference>
<dbReference type="PANTHER" id="PTHR46696:SF4">
    <property type="entry name" value="BIOTIN BIOSYNTHESIS CYTOCHROME P450"/>
    <property type="match status" value="1"/>
</dbReference>
<dbReference type="PANTHER" id="PTHR46696">
    <property type="entry name" value="P450, PUTATIVE (EUROFUNG)-RELATED"/>
    <property type="match status" value="1"/>
</dbReference>
<dbReference type="InterPro" id="IPR001128">
    <property type="entry name" value="Cyt_P450"/>
</dbReference>
<dbReference type="RefSeq" id="WP_380717550.1">
    <property type="nucleotide sequence ID" value="NZ_JBHSGI010000009.1"/>
</dbReference>
<comment type="caution">
    <text evidence="3">The sequence shown here is derived from an EMBL/GenBank/DDBJ whole genome shotgun (WGS) entry which is preliminary data.</text>
</comment>
<reference evidence="4" key="1">
    <citation type="journal article" date="2019" name="Int. J. Syst. Evol. Microbiol.">
        <title>The Global Catalogue of Microorganisms (GCM) 10K type strain sequencing project: providing services to taxonomists for standard genome sequencing and annotation.</title>
        <authorList>
            <consortium name="The Broad Institute Genomics Platform"/>
            <consortium name="The Broad Institute Genome Sequencing Center for Infectious Disease"/>
            <person name="Wu L."/>
            <person name="Ma J."/>
        </authorList>
    </citation>
    <scope>NUCLEOTIDE SEQUENCE [LARGE SCALE GENOMIC DNA]</scope>
    <source>
        <strain evidence="4">CGMCC 4.7283</strain>
    </source>
</reference>
<dbReference type="Pfam" id="PF00067">
    <property type="entry name" value="p450"/>
    <property type="match status" value="1"/>
</dbReference>
<name>A0ABV9KHN3_9RHOB</name>
<accession>A0ABV9KHN3</accession>
<evidence type="ECO:0000313" key="4">
    <source>
        <dbReference type="Proteomes" id="UP001595973"/>
    </source>
</evidence>
<sequence>MTVWTPTDSGHADLTSHDSFTAGPPLNTFARLRVEDPLHWTEYAAGQSFWSITRHADIAEMNRQPNLFSSAQGIRMEDQTEEEYLARRTFQETDPPEHSLTRMKLFNAFSRTTMAAYEDVIRDLCQGILDTALEQGTFDATRDIARQLPMRMLGRIVGLPDKDLPWLVEKGDALIANTDPDFTSHVLDRLDTDAFRLMPFNSPAGAELYAYARDLMESKAAKGDTGGILHMILQPARDGSTITETEFRNFFCLLVAAGNDTTRYSIAAGIQALCHQPELLAQMQSGTVWDTAPDEIIRWATPALYFRRTATQDYAMHGKTIRKGDKVLLWWIGANRDDTVFTNPNRVDLARSPNRHLSFGQGGPHVCLGMWLARLEVRVLFQELANRLKSIEPAGDHRFLRSNFVGGIKALPVRVTLA</sequence>
<feature type="region of interest" description="Disordered" evidence="2">
    <location>
        <begin position="1"/>
        <end position="20"/>
    </location>
</feature>
<organism evidence="3 4">
    <name type="scientific">Seohaeicola nanhaiensis</name>
    <dbReference type="NCBI Taxonomy" id="1387282"/>
    <lineage>
        <taxon>Bacteria</taxon>
        <taxon>Pseudomonadati</taxon>
        <taxon>Pseudomonadota</taxon>
        <taxon>Alphaproteobacteria</taxon>
        <taxon>Rhodobacterales</taxon>
        <taxon>Roseobacteraceae</taxon>
        <taxon>Seohaeicola</taxon>
    </lineage>
</organism>
<evidence type="ECO:0000313" key="3">
    <source>
        <dbReference type="EMBL" id="MFC4669141.1"/>
    </source>
</evidence>
<dbReference type="SUPFAM" id="SSF48264">
    <property type="entry name" value="Cytochrome P450"/>
    <property type="match status" value="1"/>
</dbReference>
<comment type="similarity">
    <text evidence="1">Belongs to the cytochrome P450 family.</text>
</comment>
<protein>
    <submittedName>
        <fullName evidence="3">Cytochrome P450</fullName>
    </submittedName>
</protein>
<dbReference type="EMBL" id="JBHSGI010000009">
    <property type="protein sequence ID" value="MFC4669141.1"/>
    <property type="molecule type" value="Genomic_DNA"/>
</dbReference>
<dbReference type="CDD" id="cd11033">
    <property type="entry name" value="CYP142-like"/>
    <property type="match status" value="1"/>
</dbReference>
<evidence type="ECO:0000256" key="1">
    <source>
        <dbReference type="ARBA" id="ARBA00010617"/>
    </source>
</evidence>
<evidence type="ECO:0000256" key="2">
    <source>
        <dbReference type="SAM" id="MobiDB-lite"/>
    </source>
</evidence>
<dbReference type="InterPro" id="IPR002397">
    <property type="entry name" value="Cyt_P450_B"/>
</dbReference>
<dbReference type="Proteomes" id="UP001595973">
    <property type="component" value="Unassembled WGS sequence"/>
</dbReference>
<dbReference type="InterPro" id="IPR036396">
    <property type="entry name" value="Cyt_P450_sf"/>
</dbReference>
<dbReference type="Gene3D" id="1.10.630.10">
    <property type="entry name" value="Cytochrome P450"/>
    <property type="match status" value="1"/>
</dbReference>
<gene>
    <name evidence="3" type="ORF">ACFO5X_11290</name>
</gene>